<name>A0A1J3EYD0_NOCCA</name>
<dbReference type="SUPFAM" id="SSF46785">
    <property type="entry name" value="Winged helix' DNA-binding domain"/>
    <property type="match status" value="2"/>
</dbReference>
<dbReference type="InterPro" id="IPR040608">
    <property type="entry name" value="Snf8/Vps36"/>
</dbReference>
<dbReference type="GO" id="GO:0043328">
    <property type="term" value="P:protein transport to vacuole involved in ubiquitin-dependent protein catabolic process via the multivesicular body sorting pathway"/>
    <property type="evidence" value="ECO:0007669"/>
    <property type="project" value="TreeGrafter"/>
</dbReference>
<dbReference type="Pfam" id="PF04157">
    <property type="entry name" value="EAP30"/>
    <property type="match status" value="1"/>
</dbReference>
<dbReference type="PANTHER" id="PTHR12806:SF0">
    <property type="entry name" value="VACUOLAR-SORTING PROTEIN SNF8"/>
    <property type="match status" value="1"/>
</dbReference>
<reference evidence="2" key="1">
    <citation type="submission" date="2016-07" db="EMBL/GenBank/DDBJ databases">
        <title>De novo transcriptome assembly of four accessions of the metal hyperaccumulator plant Noccaea caerulescens.</title>
        <authorList>
            <person name="Blande D."/>
            <person name="Halimaa P."/>
            <person name="Tervahauta A.I."/>
            <person name="Aarts M.G."/>
            <person name="Karenlampi S.O."/>
        </authorList>
    </citation>
    <scope>NUCLEOTIDE SEQUENCE</scope>
</reference>
<protein>
    <submittedName>
        <fullName evidence="2">Vacuolar protein sorting-associated protein 22-like protein 1</fullName>
    </submittedName>
</protein>
<dbReference type="InterPro" id="IPR036390">
    <property type="entry name" value="WH_DNA-bd_sf"/>
</dbReference>
<comment type="similarity">
    <text evidence="1">Belongs to the SNF8 family.</text>
</comment>
<dbReference type="PANTHER" id="PTHR12806">
    <property type="entry name" value="EAP30 SUBUNIT OF ELL COMPLEX"/>
    <property type="match status" value="1"/>
</dbReference>
<dbReference type="GO" id="GO:0000814">
    <property type="term" value="C:ESCRT II complex"/>
    <property type="evidence" value="ECO:0007669"/>
    <property type="project" value="InterPro"/>
</dbReference>
<evidence type="ECO:0000313" key="2">
    <source>
        <dbReference type="EMBL" id="JAU37025.1"/>
    </source>
</evidence>
<dbReference type="InterPro" id="IPR036388">
    <property type="entry name" value="WH-like_DNA-bd_sf"/>
</dbReference>
<accession>A0A1J3EYD0</accession>
<proteinExistence type="inferred from homology"/>
<gene>
    <name evidence="2" type="ORF">LC_TR5799_c0_g1_i1_g.19998</name>
</gene>
<dbReference type="AlphaFoldDB" id="A0A1J3EYD0"/>
<organism evidence="2">
    <name type="scientific">Noccaea caerulescens</name>
    <name type="common">Alpine penny-cress</name>
    <name type="synonym">Thlaspi caerulescens</name>
    <dbReference type="NCBI Taxonomy" id="107243"/>
    <lineage>
        <taxon>Eukaryota</taxon>
        <taxon>Viridiplantae</taxon>
        <taxon>Streptophyta</taxon>
        <taxon>Embryophyta</taxon>
        <taxon>Tracheophyta</taxon>
        <taxon>Spermatophyta</taxon>
        <taxon>Magnoliopsida</taxon>
        <taxon>eudicotyledons</taxon>
        <taxon>Gunneridae</taxon>
        <taxon>Pentapetalae</taxon>
        <taxon>rosids</taxon>
        <taxon>malvids</taxon>
        <taxon>Brassicales</taxon>
        <taxon>Brassicaceae</taxon>
        <taxon>Coluteocarpeae</taxon>
        <taxon>Noccaea</taxon>
    </lineage>
</organism>
<dbReference type="Gene3D" id="1.10.10.10">
    <property type="entry name" value="Winged helix-like DNA-binding domain superfamily/Winged helix DNA-binding domain"/>
    <property type="match status" value="2"/>
</dbReference>
<dbReference type="InterPro" id="IPR016689">
    <property type="entry name" value="ESCRT-2_cplx_Snf8"/>
</dbReference>
<sequence>MLTRSHNGGLISLQELCSHLRQRRKNDREAVTEDDCRRAISKLKVLGNEFEVITVGKKKLIRSVPTELNKDLNKDHNQILELAQGQGFVTVEEVQRRHSWTSGRVIC</sequence>
<dbReference type="EMBL" id="GEVK01015807">
    <property type="protein sequence ID" value="JAU37025.1"/>
    <property type="molecule type" value="Transcribed_RNA"/>
</dbReference>
<evidence type="ECO:0000256" key="1">
    <source>
        <dbReference type="ARBA" id="ARBA00009834"/>
    </source>
</evidence>